<accession>X6MDR6</accession>
<evidence type="ECO:0000313" key="3">
    <source>
        <dbReference type="Proteomes" id="UP000023152"/>
    </source>
</evidence>
<dbReference type="AlphaFoldDB" id="X6MDR6"/>
<gene>
    <name evidence="2" type="ORF">RFI_25352</name>
</gene>
<feature type="region of interest" description="Disordered" evidence="1">
    <location>
        <begin position="77"/>
        <end position="149"/>
    </location>
</feature>
<dbReference type="EMBL" id="ASPP01021809">
    <property type="protein sequence ID" value="ETO12024.1"/>
    <property type="molecule type" value="Genomic_DNA"/>
</dbReference>
<feature type="compositionally biased region" description="Basic and acidic residues" evidence="1">
    <location>
        <begin position="79"/>
        <end position="110"/>
    </location>
</feature>
<feature type="compositionally biased region" description="Basic residues" evidence="1">
    <location>
        <begin position="111"/>
        <end position="123"/>
    </location>
</feature>
<feature type="compositionally biased region" description="Basic and acidic residues" evidence="1">
    <location>
        <begin position="124"/>
        <end position="140"/>
    </location>
</feature>
<comment type="caution">
    <text evidence="2">The sequence shown here is derived from an EMBL/GenBank/DDBJ whole genome shotgun (WGS) entry which is preliminary data.</text>
</comment>
<name>X6MDR6_RETFI</name>
<evidence type="ECO:0000313" key="2">
    <source>
        <dbReference type="EMBL" id="ETO12024.1"/>
    </source>
</evidence>
<keyword evidence="3" id="KW-1185">Reference proteome</keyword>
<proteinExistence type="predicted"/>
<dbReference type="Proteomes" id="UP000023152">
    <property type="component" value="Unassembled WGS sequence"/>
</dbReference>
<protein>
    <submittedName>
        <fullName evidence="2">Uncharacterized protein</fullName>
    </submittedName>
</protein>
<feature type="non-terminal residue" evidence="2">
    <location>
        <position position="1"/>
    </location>
</feature>
<evidence type="ECO:0000256" key="1">
    <source>
        <dbReference type="SAM" id="MobiDB-lite"/>
    </source>
</evidence>
<reference evidence="2 3" key="1">
    <citation type="journal article" date="2013" name="Curr. Biol.">
        <title>The Genome of the Foraminiferan Reticulomyxa filosa.</title>
        <authorList>
            <person name="Glockner G."/>
            <person name="Hulsmann N."/>
            <person name="Schleicher M."/>
            <person name="Noegel A.A."/>
            <person name="Eichinger L."/>
            <person name="Gallinger C."/>
            <person name="Pawlowski J."/>
            <person name="Sierra R."/>
            <person name="Euteneuer U."/>
            <person name="Pillet L."/>
            <person name="Moustafa A."/>
            <person name="Platzer M."/>
            <person name="Groth M."/>
            <person name="Szafranski K."/>
            <person name="Schliwa M."/>
        </authorList>
    </citation>
    <scope>NUCLEOTIDE SEQUENCE [LARGE SCALE GENOMIC DNA]</scope>
</reference>
<sequence length="149" mass="17393">KKIPLFRHYEDGLALLSSNNQTSIQHGAHFSRIPSPMYSSAKLQQLLKKKEKSHRGLQTRLSIVVSPDWKYSVEINGKNLEKKGKQMREQIGKKGEGKLIKNKKDDNEKKDRKKIQKRKKDKKKEKSEKKERKGRDRDKTLVCVRKVAT</sequence>
<organism evidence="2 3">
    <name type="scientific">Reticulomyxa filosa</name>
    <dbReference type="NCBI Taxonomy" id="46433"/>
    <lineage>
        <taxon>Eukaryota</taxon>
        <taxon>Sar</taxon>
        <taxon>Rhizaria</taxon>
        <taxon>Retaria</taxon>
        <taxon>Foraminifera</taxon>
        <taxon>Monothalamids</taxon>
        <taxon>Reticulomyxidae</taxon>
        <taxon>Reticulomyxa</taxon>
    </lineage>
</organism>